<gene>
    <name evidence="3" type="ORF">F3F94_20735</name>
</gene>
<evidence type="ECO:0000313" key="3">
    <source>
        <dbReference type="EMBL" id="KAA3702566.1"/>
    </source>
</evidence>
<feature type="domain" description="SusD-like N-terminal" evidence="2">
    <location>
        <begin position="90"/>
        <end position="220"/>
    </location>
</feature>
<dbReference type="InterPro" id="IPR033985">
    <property type="entry name" value="SusD-like_N"/>
</dbReference>
<sequence>MKIIKSLIIALFAATVVSCGEDYLTTNPTDVATGDAMNELAKNNPDKLVTIVEPLLKGLYADFQTKSGTDGQYQHCDYGFQSFFLMSDIMSDDMALHVNGWFKFDHLFDYRDEPYVRTFGYWNFFYTMVNNANAIIEKIPDESLDAELHAIKGQALTFRALSYSYLIQMYQQTYKGNENQPGVPLIITTSEGESRRGRVPVADVYDQIEKDYLKAINFLDGWDRGTDKGRIDKSVAQGLL</sequence>
<keyword evidence="1" id="KW-0732">Signal</keyword>
<organism evidence="3">
    <name type="scientific">Bacteroides salyersiae</name>
    <dbReference type="NCBI Taxonomy" id="291644"/>
    <lineage>
        <taxon>Bacteria</taxon>
        <taxon>Pseudomonadati</taxon>
        <taxon>Bacteroidota</taxon>
        <taxon>Bacteroidia</taxon>
        <taxon>Bacteroidales</taxon>
        <taxon>Bacteroidaceae</taxon>
        <taxon>Bacteroides</taxon>
    </lineage>
</organism>
<evidence type="ECO:0000259" key="2">
    <source>
        <dbReference type="Pfam" id="PF14322"/>
    </source>
</evidence>
<accession>A0A641MB18</accession>
<feature type="chain" id="PRO_5024920270" evidence="1">
    <location>
        <begin position="21"/>
        <end position="240"/>
    </location>
</feature>
<dbReference type="PROSITE" id="PS51257">
    <property type="entry name" value="PROKAR_LIPOPROTEIN"/>
    <property type="match status" value="1"/>
</dbReference>
<dbReference type="EMBL" id="VWMU01000420">
    <property type="protein sequence ID" value="KAA3702566.1"/>
    <property type="molecule type" value="Genomic_DNA"/>
</dbReference>
<proteinExistence type="predicted"/>
<name>A0A641MB18_9BACE</name>
<feature type="signal peptide" evidence="1">
    <location>
        <begin position="1"/>
        <end position="20"/>
    </location>
</feature>
<dbReference type="InterPro" id="IPR011990">
    <property type="entry name" value="TPR-like_helical_dom_sf"/>
</dbReference>
<feature type="non-terminal residue" evidence="3">
    <location>
        <position position="240"/>
    </location>
</feature>
<reference evidence="3" key="1">
    <citation type="journal article" date="2019" name="Nat. Med.">
        <title>A library of human gut bacterial isolates paired with longitudinal multiomics data enables mechanistic microbiome research.</title>
        <authorList>
            <person name="Poyet M."/>
            <person name="Groussin M."/>
            <person name="Gibbons S.M."/>
            <person name="Avila-Pacheco J."/>
            <person name="Jiang X."/>
            <person name="Kearney S.M."/>
            <person name="Perrotta A.R."/>
            <person name="Berdy B."/>
            <person name="Zhao S."/>
            <person name="Lieberman T.D."/>
            <person name="Swanson P.K."/>
            <person name="Smith M."/>
            <person name="Roesemann S."/>
            <person name="Alexander J.E."/>
            <person name="Rich S.A."/>
            <person name="Livny J."/>
            <person name="Vlamakis H."/>
            <person name="Clish C."/>
            <person name="Bullock K."/>
            <person name="Deik A."/>
            <person name="Scott J."/>
            <person name="Pierce K.A."/>
            <person name="Xavier R.J."/>
            <person name="Alm E.J."/>
        </authorList>
    </citation>
    <scope>NUCLEOTIDE SEQUENCE</scope>
    <source>
        <strain evidence="3">BIOML-A21</strain>
    </source>
</reference>
<dbReference type="SUPFAM" id="SSF48452">
    <property type="entry name" value="TPR-like"/>
    <property type="match status" value="1"/>
</dbReference>
<dbReference type="Pfam" id="PF14322">
    <property type="entry name" value="SusD-like_3"/>
    <property type="match status" value="1"/>
</dbReference>
<dbReference type="AlphaFoldDB" id="A0A641MB18"/>
<comment type="caution">
    <text evidence="3">The sequence shown here is derived from an EMBL/GenBank/DDBJ whole genome shotgun (WGS) entry which is preliminary data.</text>
</comment>
<evidence type="ECO:0000256" key="1">
    <source>
        <dbReference type="SAM" id="SignalP"/>
    </source>
</evidence>
<dbReference type="RefSeq" id="WP_149998492.1">
    <property type="nucleotide sequence ID" value="NZ_VWMU01000420.1"/>
</dbReference>
<protein>
    <submittedName>
        <fullName evidence="3">RagB/SusD family nutrient uptake outer membrane protein</fullName>
    </submittedName>
</protein>
<dbReference type="Gene3D" id="1.25.40.390">
    <property type="match status" value="1"/>
</dbReference>